<dbReference type="AlphaFoldDB" id="A0A1U9K3F3"/>
<accession>A0A1U9K3F3</accession>
<organism evidence="1 2">
    <name type="scientific">Novibacillus thermophilus</name>
    <dbReference type="NCBI Taxonomy" id="1471761"/>
    <lineage>
        <taxon>Bacteria</taxon>
        <taxon>Bacillati</taxon>
        <taxon>Bacillota</taxon>
        <taxon>Bacilli</taxon>
        <taxon>Bacillales</taxon>
        <taxon>Thermoactinomycetaceae</taxon>
        <taxon>Novibacillus</taxon>
    </lineage>
</organism>
<dbReference type="Proteomes" id="UP000188603">
    <property type="component" value="Chromosome"/>
</dbReference>
<protein>
    <submittedName>
        <fullName evidence="1">Uncharacterized protein</fullName>
    </submittedName>
</protein>
<name>A0A1U9K3F3_9BACL</name>
<keyword evidence="2" id="KW-1185">Reference proteome</keyword>
<sequence length="95" mass="11101">MFRIVSKVEAFEPLYRQVVRWQSRIKRVVSILEPNDSKTSKSVEDELAEYLQQTQAELDTKEDFLSSTISYVIPTDFGKGYLPVMITPFYLEQTM</sequence>
<gene>
    <name evidence="1" type="ORF">B0W44_00955</name>
</gene>
<dbReference type="EMBL" id="CP019699">
    <property type="protein sequence ID" value="AQS54571.1"/>
    <property type="molecule type" value="Genomic_DNA"/>
</dbReference>
<evidence type="ECO:0000313" key="2">
    <source>
        <dbReference type="Proteomes" id="UP000188603"/>
    </source>
</evidence>
<dbReference type="KEGG" id="ntr:B0W44_00955"/>
<proteinExistence type="predicted"/>
<reference evidence="1 2" key="1">
    <citation type="journal article" date="2015" name="Int. J. Syst. Evol. Microbiol.">
        <title>Novibacillus thermophilus gen. nov., sp. nov., a Gram-staining-negative and moderately thermophilic member of the family Thermoactinomycetaceae.</title>
        <authorList>
            <person name="Yang G."/>
            <person name="Chen J."/>
            <person name="Zhou S."/>
        </authorList>
    </citation>
    <scope>NUCLEOTIDE SEQUENCE [LARGE SCALE GENOMIC DNA]</scope>
    <source>
        <strain evidence="1 2">SG-1</strain>
    </source>
</reference>
<evidence type="ECO:0000313" key="1">
    <source>
        <dbReference type="EMBL" id="AQS54571.1"/>
    </source>
</evidence>